<evidence type="ECO:0000313" key="2">
    <source>
        <dbReference type="EMBL" id="MET7028089.1"/>
    </source>
</evidence>
<feature type="chain" id="PRO_5046829154" evidence="1">
    <location>
        <begin position="22"/>
        <end position="116"/>
    </location>
</feature>
<gene>
    <name evidence="2" type="ORF">ABXZ32_01710</name>
</gene>
<dbReference type="Proteomes" id="UP001549773">
    <property type="component" value="Unassembled WGS sequence"/>
</dbReference>
<keyword evidence="1" id="KW-0732">Signal</keyword>
<name>A0ABV2TS56_9FLAO</name>
<sequence>MKKISLLLIAAMLLSFGNVFANQPSSVYSTNVDPEKKLTLQIGEMLTENSFIHQGYDLLAQVRFTLNKEGEIVVLSVATEDERLEAFVKSRLNYQKVSLIGYEEGEIFAVQVRVCQ</sequence>
<dbReference type="RefSeq" id="WP_354616955.1">
    <property type="nucleotide sequence ID" value="NZ_JBEWYP010000001.1"/>
</dbReference>
<organism evidence="2 3">
    <name type="scientific">Sediminicola luteus</name>
    <dbReference type="NCBI Taxonomy" id="319238"/>
    <lineage>
        <taxon>Bacteria</taxon>
        <taxon>Pseudomonadati</taxon>
        <taxon>Bacteroidota</taxon>
        <taxon>Flavobacteriia</taxon>
        <taxon>Flavobacteriales</taxon>
        <taxon>Flavobacteriaceae</taxon>
        <taxon>Sediminicola</taxon>
    </lineage>
</organism>
<keyword evidence="3" id="KW-1185">Reference proteome</keyword>
<comment type="caution">
    <text evidence="2">The sequence shown here is derived from an EMBL/GenBank/DDBJ whole genome shotgun (WGS) entry which is preliminary data.</text>
</comment>
<proteinExistence type="predicted"/>
<evidence type="ECO:0000256" key="1">
    <source>
        <dbReference type="SAM" id="SignalP"/>
    </source>
</evidence>
<evidence type="ECO:0000313" key="3">
    <source>
        <dbReference type="Proteomes" id="UP001549773"/>
    </source>
</evidence>
<feature type="signal peptide" evidence="1">
    <location>
        <begin position="1"/>
        <end position="21"/>
    </location>
</feature>
<reference evidence="2 3" key="1">
    <citation type="submission" date="2024-07" db="EMBL/GenBank/DDBJ databases">
        <title>The genome sequence of type strain Sediminicola luteus GDMCC 1.2596T.</title>
        <authorList>
            <person name="Liu Y."/>
        </authorList>
    </citation>
    <scope>NUCLEOTIDE SEQUENCE [LARGE SCALE GENOMIC DNA]</scope>
    <source>
        <strain evidence="2 3">GDMCC 1.2596</strain>
    </source>
</reference>
<accession>A0ABV2TS56</accession>
<dbReference type="EMBL" id="JBEWYP010000001">
    <property type="protein sequence ID" value="MET7028089.1"/>
    <property type="molecule type" value="Genomic_DNA"/>
</dbReference>
<protein>
    <submittedName>
        <fullName evidence="2">Uncharacterized protein</fullName>
    </submittedName>
</protein>